<comment type="caution">
    <text evidence="10">The sequence shown here is derived from an EMBL/GenBank/DDBJ whole genome shotgun (WGS) entry which is preliminary data.</text>
</comment>
<keyword evidence="3" id="KW-0813">Transport</keyword>
<dbReference type="Gene3D" id="3.30.70.1450">
    <property type="entry name" value="Regulator of K+ conductance, C-terminal domain"/>
    <property type="match status" value="2"/>
</dbReference>
<evidence type="ECO:0000256" key="8">
    <source>
        <dbReference type="SAM" id="Phobius"/>
    </source>
</evidence>
<evidence type="ECO:0000256" key="2">
    <source>
        <dbReference type="ARBA" id="ARBA00009854"/>
    </source>
</evidence>
<evidence type="ECO:0000256" key="1">
    <source>
        <dbReference type="ARBA" id="ARBA00004651"/>
    </source>
</evidence>
<evidence type="ECO:0000256" key="3">
    <source>
        <dbReference type="ARBA" id="ARBA00022448"/>
    </source>
</evidence>
<comment type="similarity">
    <text evidence="2">Belongs to the AAE transporter (TC 2.A.81) family.</text>
</comment>
<dbReference type="Proteomes" id="UP000320176">
    <property type="component" value="Unassembled WGS sequence"/>
</dbReference>
<dbReference type="EMBL" id="SJPN01000001">
    <property type="protein sequence ID" value="TWU08125.1"/>
    <property type="molecule type" value="Genomic_DNA"/>
</dbReference>
<dbReference type="GO" id="GO:0005886">
    <property type="term" value="C:plasma membrane"/>
    <property type="evidence" value="ECO:0007669"/>
    <property type="project" value="UniProtKB-SubCell"/>
</dbReference>
<feature type="transmembrane region" description="Helical" evidence="8">
    <location>
        <begin position="491"/>
        <end position="512"/>
    </location>
</feature>
<reference evidence="10 11" key="1">
    <citation type="submission" date="2019-02" db="EMBL/GenBank/DDBJ databases">
        <title>Deep-cultivation of Planctomycetes and their phenomic and genomic characterization uncovers novel biology.</title>
        <authorList>
            <person name="Wiegand S."/>
            <person name="Jogler M."/>
            <person name="Boedeker C."/>
            <person name="Pinto D."/>
            <person name="Vollmers J."/>
            <person name="Rivas-Marin E."/>
            <person name="Kohn T."/>
            <person name="Peeters S.H."/>
            <person name="Heuer A."/>
            <person name="Rast P."/>
            <person name="Oberbeckmann S."/>
            <person name="Bunk B."/>
            <person name="Jeske O."/>
            <person name="Meyerdierks A."/>
            <person name="Storesund J.E."/>
            <person name="Kallscheuer N."/>
            <person name="Luecker S."/>
            <person name="Lage O.M."/>
            <person name="Pohl T."/>
            <person name="Merkel B.J."/>
            <person name="Hornburger P."/>
            <person name="Mueller R.-W."/>
            <person name="Bruemmer F."/>
            <person name="Labrenz M."/>
            <person name="Spormann A.M."/>
            <person name="Op Den Camp H."/>
            <person name="Overmann J."/>
            <person name="Amann R."/>
            <person name="Jetten M.S.M."/>
            <person name="Mascher T."/>
            <person name="Medema M.H."/>
            <person name="Devos D.P."/>
            <person name="Kaster A.-K."/>
            <person name="Ovreas L."/>
            <person name="Rohde M."/>
            <person name="Galperin M.Y."/>
            <person name="Jogler C."/>
        </authorList>
    </citation>
    <scope>NUCLEOTIDE SEQUENCE [LARGE SCALE GENOMIC DNA]</scope>
    <source>
        <strain evidence="10 11">Pla52n</strain>
    </source>
</reference>
<dbReference type="GO" id="GO:0008324">
    <property type="term" value="F:monoatomic cation transmembrane transporter activity"/>
    <property type="evidence" value="ECO:0007669"/>
    <property type="project" value="InterPro"/>
</dbReference>
<dbReference type="InterPro" id="IPR036721">
    <property type="entry name" value="RCK_C_sf"/>
</dbReference>
<feature type="domain" description="RCK C-terminal" evidence="9">
    <location>
        <begin position="189"/>
        <end position="275"/>
    </location>
</feature>
<comment type="subcellular location">
    <subcellularLocation>
        <location evidence="1">Cell membrane</location>
        <topology evidence="1">Multi-pass membrane protein</topology>
    </subcellularLocation>
</comment>
<keyword evidence="5 8" id="KW-0812">Transmembrane</keyword>
<dbReference type="NCBIfam" id="TIGR01625">
    <property type="entry name" value="YidE_YbjL_dupl"/>
    <property type="match status" value="2"/>
</dbReference>
<feature type="transmembrane region" description="Helical" evidence="8">
    <location>
        <begin position="87"/>
        <end position="111"/>
    </location>
</feature>
<keyword evidence="7 8" id="KW-0472">Membrane</keyword>
<dbReference type="RefSeq" id="WP_146518225.1">
    <property type="nucleotide sequence ID" value="NZ_CP151726.1"/>
</dbReference>
<keyword evidence="6 8" id="KW-1133">Transmembrane helix</keyword>
<organism evidence="10 11">
    <name type="scientific">Stieleria varia</name>
    <dbReference type="NCBI Taxonomy" id="2528005"/>
    <lineage>
        <taxon>Bacteria</taxon>
        <taxon>Pseudomonadati</taxon>
        <taxon>Planctomycetota</taxon>
        <taxon>Planctomycetia</taxon>
        <taxon>Pirellulales</taxon>
        <taxon>Pirellulaceae</taxon>
        <taxon>Stieleria</taxon>
    </lineage>
</organism>
<feature type="transmembrane region" description="Helical" evidence="8">
    <location>
        <begin position="370"/>
        <end position="390"/>
    </location>
</feature>
<feature type="transmembrane region" description="Helical" evidence="8">
    <location>
        <begin position="437"/>
        <end position="457"/>
    </location>
</feature>
<feature type="transmembrane region" description="Helical" evidence="8">
    <location>
        <begin position="402"/>
        <end position="425"/>
    </location>
</feature>
<evidence type="ECO:0000256" key="4">
    <source>
        <dbReference type="ARBA" id="ARBA00022475"/>
    </source>
</evidence>
<dbReference type="InterPro" id="IPR006037">
    <property type="entry name" value="RCK_C"/>
</dbReference>
<keyword evidence="11" id="KW-1185">Reference proteome</keyword>
<dbReference type="NCBIfam" id="NF003007">
    <property type="entry name" value="PRK03818.1"/>
    <property type="match status" value="1"/>
</dbReference>
<dbReference type="Pfam" id="PF02080">
    <property type="entry name" value="TrkA_C"/>
    <property type="match status" value="1"/>
</dbReference>
<dbReference type="AlphaFoldDB" id="A0A5C6B741"/>
<dbReference type="OrthoDB" id="9155749at2"/>
<protein>
    <submittedName>
        <fullName evidence="10">Aspartate/alanine antiporter</fullName>
    </submittedName>
</protein>
<feature type="transmembrane region" description="Helical" evidence="8">
    <location>
        <begin position="6"/>
        <end position="24"/>
    </location>
</feature>
<feature type="transmembrane region" description="Helical" evidence="8">
    <location>
        <begin position="157"/>
        <end position="176"/>
    </location>
</feature>
<feature type="transmembrane region" description="Helical" evidence="8">
    <location>
        <begin position="463"/>
        <end position="484"/>
    </location>
</feature>
<feature type="transmembrane region" description="Helical" evidence="8">
    <location>
        <begin position="524"/>
        <end position="547"/>
    </location>
</feature>
<proteinExistence type="inferred from homology"/>
<feature type="transmembrane region" description="Helical" evidence="8">
    <location>
        <begin position="31"/>
        <end position="50"/>
    </location>
</feature>
<dbReference type="PANTHER" id="PTHR30445:SF3">
    <property type="entry name" value="TRANSPORT PROTEIN YIDE-RELATED"/>
    <property type="match status" value="1"/>
</dbReference>
<dbReference type="InterPro" id="IPR006512">
    <property type="entry name" value="YidE_YbjL"/>
</dbReference>
<dbReference type="Pfam" id="PF06826">
    <property type="entry name" value="Asp-Al_Ex"/>
    <property type="match status" value="2"/>
</dbReference>
<feature type="transmembrane region" description="Helical" evidence="8">
    <location>
        <begin position="62"/>
        <end position="82"/>
    </location>
</feature>
<dbReference type="InterPro" id="IPR050144">
    <property type="entry name" value="AAE_transporter"/>
</dbReference>
<dbReference type="PROSITE" id="PS51202">
    <property type="entry name" value="RCK_C"/>
    <property type="match status" value="2"/>
</dbReference>
<dbReference type="GO" id="GO:0006813">
    <property type="term" value="P:potassium ion transport"/>
    <property type="evidence" value="ECO:0007669"/>
    <property type="project" value="InterPro"/>
</dbReference>
<evidence type="ECO:0000256" key="5">
    <source>
        <dbReference type="ARBA" id="ARBA00022692"/>
    </source>
</evidence>
<feature type="domain" description="RCK C-terminal" evidence="9">
    <location>
        <begin position="278"/>
        <end position="360"/>
    </location>
</feature>
<dbReference type="PANTHER" id="PTHR30445">
    <property type="entry name" value="K(+)_H(+) ANTIPORTER SUBUNIT KHTT"/>
    <property type="match status" value="1"/>
</dbReference>
<evidence type="ECO:0000256" key="6">
    <source>
        <dbReference type="ARBA" id="ARBA00022989"/>
    </source>
</evidence>
<evidence type="ECO:0000313" key="10">
    <source>
        <dbReference type="EMBL" id="TWU08125.1"/>
    </source>
</evidence>
<dbReference type="SUPFAM" id="SSF116726">
    <property type="entry name" value="TrkA C-terminal domain-like"/>
    <property type="match status" value="2"/>
</dbReference>
<sequence>MSPIAFAILIISLVAAIGLLLGSIHVRGIGLGPAGVLFTGLLFGHFGASIDHQIADFAKEFGLILFVFSIGLHLGPGIVQLWRQRGLVLNCMALAIIAQGFALAIGFLYFVGLPSLTTAGLFCGATTNTPSLGAASQAALSLTEGEGDGAMELLTSAYAVAYPGGIVGIIASMLLLRRVFRVDVAAETRQLQIESNGHEPIERLCVLVDNPHLGEMEFAQIPGMEETGVRISRIKRAGENVVHGATEQTVLRPNDLVQVVGTRSGLERFTPLIGQPSDSDLMTETGDADFRRIAVTESRALNRTLRELCLDKIYNATITRIDRMGLEMTPRGSSRLYFGDVVHVVGDKDSLKRVTEFLGNSAKSLRETRFPPLFIGIAVGVLIGMVPFYLPGLPFPVRLGLAGGPLIAAIALSLIGSVGKVVWYVPYSANLALRDLGIILFLACAGLGAGGTFFHSIASVEGLKWMSCGFLITVIPLLTTGVVARVFLKQNYLTICGVIAGSMTDPPALAFANSQSDSDASSAAYAAVYPLTMILRIVAAQAIVLLFA</sequence>
<name>A0A5C6B741_9BACT</name>
<evidence type="ECO:0000259" key="9">
    <source>
        <dbReference type="PROSITE" id="PS51202"/>
    </source>
</evidence>
<accession>A0A5C6B741</accession>
<evidence type="ECO:0000313" key="11">
    <source>
        <dbReference type="Proteomes" id="UP000320176"/>
    </source>
</evidence>
<gene>
    <name evidence="10" type="primary">aspT</name>
    <name evidence="10" type="ORF">Pla52n_07070</name>
</gene>
<evidence type="ECO:0000256" key="7">
    <source>
        <dbReference type="ARBA" id="ARBA00023136"/>
    </source>
</evidence>
<keyword evidence="4" id="KW-1003">Cell membrane</keyword>